<dbReference type="RefSeq" id="WP_215579566.1">
    <property type="nucleotide sequence ID" value="NZ_CP073754.1"/>
</dbReference>
<dbReference type="SUPFAM" id="SSF53218">
    <property type="entry name" value="Molybdenum cofactor biosynthesis proteins"/>
    <property type="match status" value="1"/>
</dbReference>
<reference evidence="2" key="1">
    <citation type="submission" date="2021-04" db="EMBL/GenBank/DDBJ databases">
        <title>Draft genome sequence data of methanotrophic Methylovulum sp. strain S1L and Methylomonas sp. strain S2AM isolated from boreal lake water columns.</title>
        <authorList>
            <person name="Rissanen A.J."/>
            <person name="Mangayil R."/>
            <person name="Svenning M.M."/>
            <person name="Khanongnuch R."/>
        </authorList>
    </citation>
    <scope>NUCLEOTIDE SEQUENCE</scope>
    <source>
        <strain evidence="2">S2AM</strain>
    </source>
</reference>
<proteinExistence type="predicted"/>
<evidence type="ECO:0000313" key="2">
    <source>
        <dbReference type="EMBL" id="QWF69497.1"/>
    </source>
</evidence>
<dbReference type="PANTHER" id="PTHR13939:SF0">
    <property type="entry name" value="NMN AMIDOHYDROLASE-LIKE PROTEIN YFAY"/>
    <property type="match status" value="1"/>
</dbReference>
<dbReference type="Proteomes" id="UP000676649">
    <property type="component" value="Chromosome"/>
</dbReference>
<feature type="domain" description="MoaB/Mog" evidence="1">
    <location>
        <begin position="6"/>
        <end position="172"/>
    </location>
</feature>
<dbReference type="InterPro" id="IPR001453">
    <property type="entry name" value="MoaB/Mog_dom"/>
</dbReference>
<dbReference type="AlphaFoldDB" id="A0A975R834"/>
<gene>
    <name evidence="2" type="ORF">KEF85_08885</name>
</gene>
<accession>A0A975R834</accession>
<evidence type="ECO:0000259" key="1">
    <source>
        <dbReference type="SMART" id="SM00852"/>
    </source>
</evidence>
<dbReference type="KEGG" id="mpad:KEF85_08885"/>
<keyword evidence="3" id="KW-1185">Reference proteome</keyword>
<name>A0A975R834_9GAMM</name>
<protein>
    <submittedName>
        <fullName evidence="2">Competence/damage-inducible protein A</fullName>
    </submittedName>
</protein>
<dbReference type="InterPro" id="IPR036425">
    <property type="entry name" value="MoaB/Mog-like_dom_sf"/>
</dbReference>
<dbReference type="InterPro" id="IPR050101">
    <property type="entry name" value="CinA"/>
</dbReference>
<organism evidence="2 3">
    <name type="scientific">Methylomonas paludis</name>
    <dbReference type="NCBI Taxonomy" id="1173101"/>
    <lineage>
        <taxon>Bacteria</taxon>
        <taxon>Pseudomonadati</taxon>
        <taxon>Pseudomonadota</taxon>
        <taxon>Gammaproteobacteria</taxon>
        <taxon>Methylococcales</taxon>
        <taxon>Methylococcaceae</taxon>
        <taxon>Methylomonas</taxon>
    </lineage>
</organism>
<dbReference type="Gene3D" id="3.40.980.10">
    <property type="entry name" value="MoaB/Mog-like domain"/>
    <property type="match status" value="1"/>
</dbReference>
<dbReference type="SMART" id="SM00852">
    <property type="entry name" value="MoCF_biosynth"/>
    <property type="match status" value="1"/>
</dbReference>
<evidence type="ECO:0000313" key="3">
    <source>
        <dbReference type="Proteomes" id="UP000676649"/>
    </source>
</evidence>
<dbReference type="CDD" id="cd00885">
    <property type="entry name" value="cinA"/>
    <property type="match status" value="1"/>
</dbReference>
<dbReference type="PANTHER" id="PTHR13939">
    <property type="entry name" value="NICOTINAMIDE-NUCLEOTIDE AMIDOHYDROLASE PNCC"/>
    <property type="match status" value="1"/>
</dbReference>
<dbReference type="Pfam" id="PF00994">
    <property type="entry name" value="MoCF_biosynth"/>
    <property type="match status" value="1"/>
</dbReference>
<dbReference type="Gene3D" id="3.30.70.2860">
    <property type="match status" value="1"/>
</dbReference>
<dbReference type="EMBL" id="CP073754">
    <property type="protein sequence ID" value="QWF69497.1"/>
    <property type="molecule type" value="Genomic_DNA"/>
</dbReference>
<sequence length="408" mass="44706">MKLVAEIFSQGEELVGGQIVDTNAAWLSGQLLELGFRVSRHTAVGDDLAALTALFSEIAGRADCCICTGGLGPTLDDLTAEAVSLATGLSLEFDLQAWEQIQSYFGCRSRPTPASNRKQALLPATALRIDNPVGTAPGFALCYQRCWFVFLPGVPAEMQAMYLTSIKPLLMARFVLEPDCLVTFKSIGIGESAIQQALHDLQLPAEVQLGFRAGINEVQTKLLFPAGFAEPVKQALIAQTAALIGDYVFAIDGVDGIQGDLLDVIDRQMQHHRYSLAVLETLTQGLLSSQCLGKSWLRSADIAVDLPRLVEKWQIVLDAEHLEAAATELAGMMHRCYHTDLVLVQLYVGPENHFQDRRQAVVLYNALYDGETVMTAQHRVAGTPQQKQNQATQLTLDLLRRFLQNRCP</sequence>